<feature type="compositionally biased region" description="Low complexity" evidence="2">
    <location>
        <begin position="516"/>
        <end position="543"/>
    </location>
</feature>
<feature type="compositionally biased region" description="Low complexity" evidence="2">
    <location>
        <begin position="40"/>
        <end position="58"/>
    </location>
</feature>
<gene>
    <name evidence="4" type="ORF">M9Y10_024259</name>
    <name evidence="3" type="ORF">M9Y10_025006</name>
</gene>
<proteinExistence type="predicted"/>
<feature type="region of interest" description="Disordered" evidence="2">
    <location>
        <begin position="465"/>
        <end position="574"/>
    </location>
</feature>
<evidence type="ECO:0000256" key="1">
    <source>
        <dbReference type="SAM" id="Coils"/>
    </source>
</evidence>
<feature type="coiled-coil region" evidence="1">
    <location>
        <begin position="350"/>
        <end position="419"/>
    </location>
</feature>
<keyword evidence="5" id="KW-1185">Reference proteome</keyword>
<feature type="region of interest" description="Disordered" evidence="2">
    <location>
        <begin position="31"/>
        <end position="116"/>
    </location>
</feature>
<feature type="compositionally biased region" description="Polar residues" evidence="2">
    <location>
        <begin position="74"/>
        <end position="91"/>
    </location>
</feature>
<protein>
    <recommendedName>
        <fullName evidence="6">Translin-associated factor X-interacting protein 1 N-terminal domain-containing protein</fullName>
    </recommendedName>
</protein>
<feature type="compositionally biased region" description="Acidic residues" evidence="2">
    <location>
        <begin position="1088"/>
        <end position="1098"/>
    </location>
</feature>
<feature type="compositionally biased region" description="Low complexity" evidence="2">
    <location>
        <begin position="480"/>
        <end position="492"/>
    </location>
</feature>
<dbReference type="EMBL" id="JAPFFF010000032">
    <property type="protein sequence ID" value="KAK8844401.1"/>
    <property type="molecule type" value="Genomic_DNA"/>
</dbReference>
<comment type="caution">
    <text evidence="4">The sequence shown here is derived from an EMBL/GenBank/DDBJ whole genome shotgun (WGS) entry which is preliminary data.</text>
</comment>
<name>A0ABR2HDG7_9EUKA</name>
<evidence type="ECO:0008006" key="6">
    <source>
        <dbReference type="Google" id="ProtNLM"/>
    </source>
</evidence>
<feature type="compositionally biased region" description="Basic and acidic residues" evidence="2">
    <location>
        <begin position="551"/>
        <end position="562"/>
    </location>
</feature>
<dbReference type="EMBL" id="JAPFFF010000307">
    <property type="protein sequence ID" value="KAK8834786.1"/>
    <property type="molecule type" value="Genomic_DNA"/>
</dbReference>
<accession>A0ABR2HDG7</accession>
<reference evidence="4 5" key="1">
    <citation type="submission" date="2024-04" db="EMBL/GenBank/DDBJ databases">
        <title>Tritrichomonas musculus Genome.</title>
        <authorList>
            <person name="Alves-Ferreira E."/>
            <person name="Grigg M."/>
            <person name="Lorenzi H."/>
            <person name="Galac M."/>
        </authorList>
    </citation>
    <scope>NUCLEOTIDE SEQUENCE [LARGE SCALE GENOMIC DNA]</scope>
    <source>
        <strain evidence="4 5">EAF2021</strain>
    </source>
</reference>
<evidence type="ECO:0000313" key="4">
    <source>
        <dbReference type="EMBL" id="KAK8844401.1"/>
    </source>
</evidence>
<evidence type="ECO:0000313" key="5">
    <source>
        <dbReference type="Proteomes" id="UP001470230"/>
    </source>
</evidence>
<sequence>MKAKNIPWLQEPSSSIIDSLVACGLVSSKAHITQKPKPQPNLKTTPPNLKTPKTTILTSDQLPKGPASTKPKLPQSSASPFYNNRTLSQIRAATPSYDKKRSSSQLRSKTAKEGRKIVPTNISRTTGIDGFTTPAITIEDNFLSPTKNDSNSDFSSQSESFMKSPDISEYIGNNRKYAGRKDAQELASNYHLFLKTINLDDYSDPQSISEGIQKSLDYTILTFNKLILQLRGYSEEHAKLLVEIKNFFIQRIEQLPEMSRIYTQKLEEADKRVESMNEIEKGLKDEITDREMTIKSLQNEIDQGQNRYEKLNFLLQQTQEKYNQTILSNAQFEDDKKSLMFKLSKSEEALNQAQQTATANQEMLNNARAQLKSQETLIEKYQQEGAGFRPLYLKATDENSKLKDQIVELQEKIQGMVVRQETSDIEIQTDPVIVTPINQLNQNGKRKKDRVRSCSFKRASLNPAEDMNFLPMNNTKKSSDQILQNQSSNLSQDSKRKLPMIPATNSKLKNDIDLKSNNNSTPPQNSPTSNDQPNVNNNNSISSTPENQNDTDSKNNNKENNKDTNIPIQSTSTNLSINKSSAKLLSAQSSSIQIKNFPSLAKLNSVDSLKVVNKVTGSNSSVPLPSDYRIDNKHVETPPTLVNCIYRLLPLRLDLTLSNSPSVRINTIIAKGKSQPKEFYWVLHRIVDFFHAMYSIDNVTSTEEDTVTLFRNNLLESCEMEVLADKIFSDIVQSCQFYKLTNSCVRFFLQFLLQDLTIVDFKFFNIIFNLCFEYIYPPIAEIIDDQDVLPEQPLFLIHVDICQIVLDLVFPYHSTNFDYSALRKETKTTVHVDLIDFFAFATRMIGLFRETHHQFHNQVKNMLTLVGWSQTVEMSEPLFKDFFVLVEPTSEKQDIDKLWKRFTLEMSMNEEDVTINQASFIHFCSDFPDLSNKLLSLPYISNFDHAFSQLPSPLQELLTFIKKRFTKFVREIYLMLPKELKNISEKIILKVRNSLLRCDISTSLISYRHFLQLIDLKLTELNPFMVFSQNTSVNDVNMILSMLHSRESLAVISLGSGVKIEHELTTITDKPRVILDNNNGGLESLIPNEEEDDEDDNNNNEKKESKNPKEA</sequence>
<evidence type="ECO:0000313" key="3">
    <source>
        <dbReference type="EMBL" id="KAK8834786.1"/>
    </source>
</evidence>
<dbReference type="Proteomes" id="UP001470230">
    <property type="component" value="Unassembled WGS sequence"/>
</dbReference>
<keyword evidence="1" id="KW-0175">Coiled coil</keyword>
<feature type="coiled-coil region" evidence="1">
    <location>
        <begin position="266"/>
        <end position="321"/>
    </location>
</feature>
<feature type="compositionally biased region" description="Basic and acidic residues" evidence="2">
    <location>
        <begin position="1099"/>
        <end position="1111"/>
    </location>
</feature>
<organism evidence="4 5">
    <name type="scientific">Tritrichomonas musculus</name>
    <dbReference type="NCBI Taxonomy" id="1915356"/>
    <lineage>
        <taxon>Eukaryota</taxon>
        <taxon>Metamonada</taxon>
        <taxon>Parabasalia</taxon>
        <taxon>Tritrichomonadida</taxon>
        <taxon>Tritrichomonadidae</taxon>
        <taxon>Tritrichomonas</taxon>
    </lineage>
</organism>
<feature type="region of interest" description="Disordered" evidence="2">
    <location>
        <begin position="1078"/>
        <end position="1111"/>
    </location>
</feature>
<evidence type="ECO:0000256" key="2">
    <source>
        <dbReference type="SAM" id="MobiDB-lite"/>
    </source>
</evidence>